<dbReference type="Proteomes" id="UP000535078">
    <property type="component" value="Unassembled WGS sequence"/>
</dbReference>
<feature type="domain" description="Lumazine-binding" evidence="11">
    <location>
        <begin position="100"/>
        <end position="201"/>
    </location>
</feature>
<name>A0A7X6B8S8_9SPHN</name>
<dbReference type="GO" id="GO:0004746">
    <property type="term" value="F:riboflavin synthase activity"/>
    <property type="evidence" value="ECO:0007669"/>
    <property type="project" value="UniProtKB-UniRule"/>
</dbReference>
<dbReference type="EMBL" id="JAATIT010000001">
    <property type="protein sequence ID" value="NJB89087.1"/>
    <property type="molecule type" value="Genomic_DNA"/>
</dbReference>
<dbReference type="InterPro" id="IPR001783">
    <property type="entry name" value="Lumazine-bd"/>
</dbReference>
<proteinExistence type="predicted"/>
<keyword evidence="7 12" id="KW-0808">Transferase</keyword>
<reference evidence="12 13" key="1">
    <citation type="submission" date="2020-03" db="EMBL/GenBank/DDBJ databases">
        <title>Genomic Encyclopedia of Type Strains, Phase IV (KMG-IV): sequencing the most valuable type-strain genomes for metagenomic binning, comparative biology and taxonomic classification.</title>
        <authorList>
            <person name="Goeker M."/>
        </authorList>
    </citation>
    <scope>NUCLEOTIDE SEQUENCE [LARGE SCALE GENOMIC DNA]</scope>
    <source>
        <strain evidence="12 13">DSM 25229</strain>
    </source>
</reference>
<dbReference type="PANTHER" id="PTHR21098:SF12">
    <property type="entry name" value="RIBOFLAVIN SYNTHASE"/>
    <property type="match status" value="1"/>
</dbReference>
<dbReference type="InterPro" id="IPR017938">
    <property type="entry name" value="Riboflavin_synthase-like_b-brl"/>
</dbReference>
<comment type="caution">
    <text evidence="12">The sequence shown here is derived from an EMBL/GenBank/DDBJ whole genome shotgun (WGS) entry which is preliminary data.</text>
</comment>
<dbReference type="NCBIfam" id="TIGR00187">
    <property type="entry name" value="ribE"/>
    <property type="match status" value="1"/>
</dbReference>
<organism evidence="12 13">
    <name type="scientific">Sphingopyxis italica</name>
    <dbReference type="NCBI Taxonomy" id="1129133"/>
    <lineage>
        <taxon>Bacteria</taxon>
        <taxon>Pseudomonadati</taxon>
        <taxon>Pseudomonadota</taxon>
        <taxon>Alphaproteobacteria</taxon>
        <taxon>Sphingomonadales</taxon>
        <taxon>Sphingomonadaceae</taxon>
        <taxon>Sphingopyxis</taxon>
    </lineage>
</organism>
<evidence type="ECO:0000256" key="7">
    <source>
        <dbReference type="ARBA" id="ARBA00022679"/>
    </source>
</evidence>
<evidence type="ECO:0000256" key="8">
    <source>
        <dbReference type="ARBA" id="ARBA00022737"/>
    </source>
</evidence>
<evidence type="ECO:0000259" key="11">
    <source>
        <dbReference type="PROSITE" id="PS51177"/>
    </source>
</evidence>
<evidence type="ECO:0000256" key="10">
    <source>
        <dbReference type="PROSITE-ProRule" id="PRU00524"/>
    </source>
</evidence>
<evidence type="ECO:0000256" key="4">
    <source>
        <dbReference type="ARBA" id="ARBA00012827"/>
    </source>
</evidence>
<dbReference type="Pfam" id="PF00677">
    <property type="entry name" value="Lum_binding"/>
    <property type="match status" value="2"/>
</dbReference>
<gene>
    <name evidence="12" type="ORF">GGR90_001239</name>
</gene>
<evidence type="ECO:0000256" key="6">
    <source>
        <dbReference type="ARBA" id="ARBA00022619"/>
    </source>
</evidence>
<dbReference type="InterPro" id="IPR023366">
    <property type="entry name" value="ATP_synth_asu-like_sf"/>
</dbReference>
<dbReference type="PROSITE" id="PS51177">
    <property type="entry name" value="LUMAZINE_BIND"/>
    <property type="match status" value="2"/>
</dbReference>
<dbReference type="PIRSF" id="PIRSF000498">
    <property type="entry name" value="Riboflavin_syn_A"/>
    <property type="match status" value="1"/>
</dbReference>
<feature type="repeat" description="Lumazine-binding" evidence="10">
    <location>
        <begin position="100"/>
        <end position="201"/>
    </location>
</feature>
<dbReference type="Gene3D" id="2.40.30.20">
    <property type="match status" value="2"/>
</dbReference>
<feature type="repeat" description="Lumazine-binding" evidence="10">
    <location>
        <begin position="1"/>
        <end position="99"/>
    </location>
</feature>
<dbReference type="NCBIfam" id="NF006767">
    <property type="entry name" value="PRK09289.1"/>
    <property type="match status" value="1"/>
</dbReference>
<evidence type="ECO:0000256" key="5">
    <source>
        <dbReference type="ARBA" id="ARBA00013950"/>
    </source>
</evidence>
<evidence type="ECO:0000313" key="12">
    <source>
        <dbReference type="EMBL" id="NJB89087.1"/>
    </source>
</evidence>
<dbReference type="EC" id="2.5.1.9" evidence="4 9"/>
<dbReference type="RefSeq" id="WP_167920288.1">
    <property type="nucleotide sequence ID" value="NZ_JAATIT010000001.1"/>
</dbReference>
<dbReference type="InterPro" id="IPR026017">
    <property type="entry name" value="Lumazine-bd_dom"/>
</dbReference>
<dbReference type="FunFam" id="2.40.30.20:FF:000004">
    <property type="entry name" value="Riboflavin synthase, alpha subunit"/>
    <property type="match status" value="1"/>
</dbReference>
<evidence type="ECO:0000256" key="1">
    <source>
        <dbReference type="ARBA" id="ARBA00000968"/>
    </source>
</evidence>
<accession>A0A7X6B8S8</accession>
<evidence type="ECO:0000256" key="9">
    <source>
        <dbReference type="NCBIfam" id="TIGR00187"/>
    </source>
</evidence>
<comment type="pathway">
    <text evidence="3">Cofactor biosynthesis; riboflavin biosynthesis; riboflavin from 2-hydroxy-3-oxobutyl phosphate and 5-amino-6-(D-ribitylamino)uracil: step 2/2.</text>
</comment>
<evidence type="ECO:0000313" key="13">
    <source>
        <dbReference type="Proteomes" id="UP000535078"/>
    </source>
</evidence>
<dbReference type="GO" id="GO:0009231">
    <property type="term" value="P:riboflavin biosynthetic process"/>
    <property type="evidence" value="ECO:0007669"/>
    <property type="project" value="UniProtKB-KW"/>
</dbReference>
<keyword evidence="13" id="KW-1185">Reference proteome</keyword>
<protein>
    <recommendedName>
        <fullName evidence="5 9">Riboflavin synthase</fullName>
        <ecNumber evidence="4 9">2.5.1.9</ecNumber>
    </recommendedName>
</protein>
<dbReference type="CDD" id="cd00402">
    <property type="entry name" value="Riboflavin_synthase_like"/>
    <property type="match status" value="1"/>
</dbReference>
<feature type="domain" description="Lumazine-binding" evidence="11">
    <location>
        <begin position="1"/>
        <end position="99"/>
    </location>
</feature>
<dbReference type="AlphaFoldDB" id="A0A7X6B8S8"/>
<sequence>MFTGIITDIGTIRSREDRGDTRLVIGTAYDIGTVDLGASIACSGACLTVVDKGADADGHWFAIDASAETLARTAPGMWDAGRRLNLERALKIGDELGGHIVTGHVDDIGRIVSVEPVGDSVTVTVAAPASLAPHIAPKGSITVDGVSLTVNEVADQPDGEAHFTLNIIPHTQEMTTLDEAAAGRAVNLEIDILARYLARMQARG</sequence>
<keyword evidence="6" id="KW-0686">Riboflavin biosynthesis</keyword>
<dbReference type="SUPFAM" id="SSF63380">
    <property type="entry name" value="Riboflavin synthase domain-like"/>
    <property type="match status" value="2"/>
</dbReference>
<dbReference type="PANTHER" id="PTHR21098">
    <property type="entry name" value="RIBOFLAVIN SYNTHASE ALPHA CHAIN"/>
    <property type="match status" value="1"/>
</dbReference>
<comment type="function">
    <text evidence="2">Catalyzes the dismutation of two molecules of 6,7-dimethyl-8-ribityllumazine, resulting in the formation of riboflavin and 5-amino-6-(D-ribitylamino)uracil.</text>
</comment>
<comment type="catalytic activity">
    <reaction evidence="1">
        <text>2 6,7-dimethyl-8-(1-D-ribityl)lumazine + H(+) = 5-amino-6-(D-ribitylamino)uracil + riboflavin</text>
        <dbReference type="Rhea" id="RHEA:20772"/>
        <dbReference type="ChEBI" id="CHEBI:15378"/>
        <dbReference type="ChEBI" id="CHEBI:15934"/>
        <dbReference type="ChEBI" id="CHEBI:57986"/>
        <dbReference type="ChEBI" id="CHEBI:58201"/>
        <dbReference type="EC" id="2.5.1.9"/>
    </reaction>
</comment>
<evidence type="ECO:0000256" key="2">
    <source>
        <dbReference type="ARBA" id="ARBA00002803"/>
    </source>
</evidence>
<keyword evidence="8" id="KW-0677">Repeat</keyword>
<evidence type="ECO:0000256" key="3">
    <source>
        <dbReference type="ARBA" id="ARBA00004887"/>
    </source>
</evidence>